<evidence type="ECO:0000313" key="2">
    <source>
        <dbReference type="Proteomes" id="UP001153678"/>
    </source>
</evidence>
<dbReference type="EMBL" id="CAMKVN010005708">
    <property type="protein sequence ID" value="CAI2189256.1"/>
    <property type="molecule type" value="Genomic_DNA"/>
</dbReference>
<organism evidence="1 2">
    <name type="scientific">Funneliformis geosporum</name>
    <dbReference type="NCBI Taxonomy" id="1117311"/>
    <lineage>
        <taxon>Eukaryota</taxon>
        <taxon>Fungi</taxon>
        <taxon>Fungi incertae sedis</taxon>
        <taxon>Mucoromycota</taxon>
        <taxon>Glomeromycotina</taxon>
        <taxon>Glomeromycetes</taxon>
        <taxon>Glomerales</taxon>
        <taxon>Glomeraceae</taxon>
        <taxon>Funneliformis</taxon>
    </lineage>
</organism>
<name>A0A9W4T1E7_9GLOM</name>
<protein>
    <submittedName>
        <fullName evidence="1">17994_t:CDS:1</fullName>
    </submittedName>
</protein>
<proteinExistence type="predicted"/>
<comment type="caution">
    <text evidence="1">The sequence shown here is derived from an EMBL/GenBank/DDBJ whole genome shotgun (WGS) entry which is preliminary data.</text>
</comment>
<dbReference type="OrthoDB" id="2421943at2759"/>
<sequence>MSTATKSYILLLVQFFLNSQKRIRGSIKPCNEWFKKKAGFFLCGKNVAFINSEIKPLGCTPLLRKKDSLKVQMEGRKSINQQLETKGGPSEVALLTNFGDLINSFIMDLKFDCLYRSWSFRTTRLVIDHTTIPLAEYSLSHLAALEETLAYNLLLIDICEQVREGLQKKERTIYTTLSDEIFTETSGFSPVKNIVRIIKRLF</sequence>
<gene>
    <name evidence="1" type="ORF">FWILDA_LOCUS13989</name>
</gene>
<keyword evidence="2" id="KW-1185">Reference proteome</keyword>
<accession>A0A9W4T1E7</accession>
<reference evidence="1" key="1">
    <citation type="submission" date="2022-08" db="EMBL/GenBank/DDBJ databases">
        <authorList>
            <person name="Kallberg Y."/>
            <person name="Tangrot J."/>
            <person name="Rosling A."/>
        </authorList>
    </citation>
    <scope>NUCLEOTIDE SEQUENCE</scope>
    <source>
        <strain evidence="1">Wild A</strain>
    </source>
</reference>
<evidence type="ECO:0000313" key="1">
    <source>
        <dbReference type="EMBL" id="CAI2189256.1"/>
    </source>
</evidence>
<dbReference type="AlphaFoldDB" id="A0A9W4T1E7"/>
<dbReference type="Proteomes" id="UP001153678">
    <property type="component" value="Unassembled WGS sequence"/>
</dbReference>